<dbReference type="Proteomes" id="UP000190911">
    <property type="component" value="Chromosome I"/>
</dbReference>
<organism evidence="2 3">
    <name type="scientific">Vreelandella subglaciescola</name>
    <dbReference type="NCBI Taxonomy" id="29571"/>
    <lineage>
        <taxon>Bacteria</taxon>
        <taxon>Pseudomonadati</taxon>
        <taxon>Pseudomonadota</taxon>
        <taxon>Gammaproteobacteria</taxon>
        <taxon>Oceanospirillales</taxon>
        <taxon>Halomonadaceae</taxon>
        <taxon>Vreelandella</taxon>
    </lineage>
</organism>
<feature type="transmembrane region" description="Helical" evidence="1">
    <location>
        <begin position="237"/>
        <end position="258"/>
    </location>
</feature>
<sequence>MKDTSLQHRLPLMRLAFRPFFLLGAVFSVLAMLVWLAFWHGNLWLAPYGGMLWWHPHEMLFGFGSAIIVGFLLTAVQNWTGRPGLSGWPLFALAALWLAARLLLAYGGSLPPTLLLIVDVAFLPAAAFAMARRVVAVRMWRNLGFVPILLLLACANAGMHAGAISGDGVLMREASHAAMLLIALLMALLGGRVIPFFTSMKLGFAQPERLRFLEISSLGALAVAVILQAAAALGMSVAHVLMVPFLLLASVANAWRLARWKGAKGLQEPLLWGLHLSYAFIPLGLFMWAVELGTGQRVETALHALAIGGMGTMMLAMMSRVSLGHTGRTIRTLPGIGVALALMAFAALMRSVWLWLFPQTSHWVYTLVIIAWCISYVIFILYYAVPLLSARPDGKTG</sequence>
<dbReference type="STRING" id="29571.SAMN05878437_0823"/>
<feature type="transmembrane region" description="Helical" evidence="1">
    <location>
        <begin position="335"/>
        <end position="357"/>
    </location>
</feature>
<accession>A0A1M7FDP8</accession>
<dbReference type="RefSeq" id="WP_079551533.1">
    <property type="nucleotide sequence ID" value="NZ_LT670847.1"/>
</dbReference>
<feature type="transmembrane region" description="Helical" evidence="1">
    <location>
        <begin position="143"/>
        <end position="165"/>
    </location>
</feature>
<feature type="transmembrane region" description="Helical" evidence="1">
    <location>
        <begin position="302"/>
        <end position="323"/>
    </location>
</feature>
<dbReference type="OrthoDB" id="9770040at2"/>
<evidence type="ECO:0000313" key="2">
    <source>
        <dbReference type="EMBL" id="SHM02120.1"/>
    </source>
</evidence>
<evidence type="ECO:0000313" key="3">
    <source>
        <dbReference type="Proteomes" id="UP000190911"/>
    </source>
</evidence>
<gene>
    <name evidence="2" type="ORF">SAMN05878437_0823</name>
</gene>
<dbReference type="InParanoid" id="A0A1M7FDP8"/>
<feature type="transmembrane region" description="Helical" evidence="1">
    <location>
        <begin position="177"/>
        <end position="198"/>
    </location>
</feature>
<reference evidence="2 3" key="1">
    <citation type="submission" date="2016-11" db="EMBL/GenBank/DDBJ databases">
        <authorList>
            <person name="Jaros S."/>
            <person name="Januszkiewicz K."/>
            <person name="Wedrychowicz H."/>
        </authorList>
    </citation>
    <scope>NUCLEOTIDE SEQUENCE [LARGE SCALE GENOMIC DNA]</scope>
    <source>
        <strain evidence="2 3">ACAM 12</strain>
    </source>
</reference>
<proteinExistence type="predicted"/>
<feature type="transmembrane region" description="Helical" evidence="1">
    <location>
        <begin position="88"/>
        <end position="107"/>
    </location>
</feature>
<keyword evidence="1" id="KW-0812">Transmembrane</keyword>
<dbReference type="InterPro" id="IPR010266">
    <property type="entry name" value="NnrS"/>
</dbReference>
<feature type="transmembrane region" description="Helical" evidence="1">
    <location>
        <begin position="363"/>
        <end position="385"/>
    </location>
</feature>
<dbReference type="EMBL" id="LT670847">
    <property type="protein sequence ID" value="SHM02120.1"/>
    <property type="molecule type" value="Genomic_DNA"/>
</dbReference>
<feature type="transmembrane region" description="Helical" evidence="1">
    <location>
        <begin position="59"/>
        <end position="76"/>
    </location>
</feature>
<evidence type="ECO:0000256" key="1">
    <source>
        <dbReference type="SAM" id="Phobius"/>
    </source>
</evidence>
<keyword evidence="1" id="KW-0472">Membrane</keyword>
<keyword evidence="1" id="KW-1133">Transmembrane helix</keyword>
<name>A0A1M7FDP8_9GAMM</name>
<keyword evidence="3" id="KW-1185">Reference proteome</keyword>
<protein>
    <submittedName>
        <fullName evidence="2">Uncharacterized protein involved in response to NO</fullName>
    </submittedName>
</protein>
<feature type="transmembrane region" description="Helical" evidence="1">
    <location>
        <begin position="210"/>
        <end position="231"/>
    </location>
</feature>
<feature type="transmembrane region" description="Helical" evidence="1">
    <location>
        <begin position="113"/>
        <end position="131"/>
    </location>
</feature>
<feature type="transmembrane region" description="Helical" evidence="1">
    <location>
        <begin position="20"/>
        <end position="39"/>
    </location>
</feature>
<feature type="transmembrane region" description="Helical" evidence="1">
    <location>
        <begin position="270"/>
        <end position="290"/>
    </location>
</feature>
<dbReference type="Pfam" id="PF05940">
    <property type="entry name" value="NnrS"/>
    <property type="match status" value="1"/>
</dbReference>
<dbReference type="AlphaFoldDB" id="A0A1M7FDP8"/>